<protein>
    <recommendedName>
        <fullName evidence="2">HNH endonuclease</fullName>
    </recommendedName>
</protein>
<dbReference type="EMBL" id="BK032843">
    <property type="protein sequence ID" value="DAF63737.1"/>
    <property type="molecule type" value="Genomic_DNA"/>
</dbReference>
<name>A0A8S5TKN8_9CAUD</name>
<evidence type="ECO:0008006" key="2">
    <source>
        <dbReference type="Google" id="ProtNLM"/>
    </source>
</evidence>
<evidence type="ECO:0000313" key="1">
    <source>
        <dbReference type="EMBL" id="DAF63737.1"/>
    </source>
</evidence>
<proteinExistence type="predicted"/>
<accession>A0A8S5TKN8</accession>
<sequence>MKEIFCDQCGRKLGKKRYHLQGKELCSKHARQLSKHGKFLDDNPRDIHDLNDYHFIGDKCVINIYNQNNIKIEECVIDTEDLHKVKYSKWRMKDGHVVTGIGKKVHVIGDYILNHFNTAKSVVRNVNGNFLDNRKRNLITESV</sequence>
<reference evidence="1" key="1">
    <citation type="journal article" date="2021" name="Proc. Natl. Acad. Sci. U.S.A.">
        <title>A Catalog of Tens of Thousands of Viruses from Human Metagenomes Reveals Hidden Associations with Chronic Diseases.</title>
        <authorList>
            <person name="Tisza M.J."/>
            <person name="Buck C.B."/>
        </authorList>
    </citation>
    <scope>NUCLEOTIDE SEQUENCE</scope>
    <source>
        <strain evidence="1">Ctz6O13</strain>
    </source>
</reference>
<organism evidence="1">
    <name type="scientific">Podoviridae sp. ctz6O13</name>
    <dbReference type="NCBI Taxonomy" id="2827757"/>
    <lineage>
        <taxon>Viruses</taxon>
        <taxon>Duplodnaviria</taxon>
        <taxon>Heunggongvirae</taxon>
        <taxon>Uroviricota</taxon>
        <taxon>Caudoviricetes</taxon>
    </lineage>
</organism>